<name>A0A2G6K6B9_9ACTN</name>
<evidence type="ECO:0000313" key="13">
    <source>
        <dbReference type="Proteomes" id="UP000230914"/>
    </source>
</evidence>
<comment type="caution">
    <text evidence="9">Lacks conserved residue(s) required for the propagation of feature annotation.</text>
</comment>
<evidence type="ECO:0000256" key="6">
    <source>
        <dbReference type="ARBA" id="ARBA00022801"/>
    </source>
</evidence>
<feature type="transmembrane region" description="Helical" evidence="9">
    <location>
        <begin position="120"/>
        <end position="147"/>
    </location>
</feature>
<sequence length="157" mass="17076">MRAVPRWGWVALLTVVADLVSKQWAVNALVDRDIDLVWTLRLNLSFNTGMAFGQGQAFGPIIAAIAMIVIVVLVTTKRPSGGGLDVATGLIVGGAIGNLIDRLFRSPGWFRGAVVDFIDFQWFPIFNIADMGITIGGALLVLGTWWISRHDQTELPT</sequence>
<evidence type="ECO:0000256" key="2">
    <source>
        <dbReference type="ARBA" id="ARBA00022475"/>
    </source>
</evidence>
<keyword evidence="6 9" id="KW-0378">Hydrolase</keyword>
<proteinExistence type="inferred from homology"/>
<feature type="active site" evidence="9">
    <location>
        <position position="130"/>
    </location>
</feature>
<evidence type="ECO:0000256" key="11">
    <source>
        <dbReference type="RuleBase" id="RU004181"/>
    </source>
</evidence>
<evidence type="ECO:0000256" key="7">
    <source>
        <dbReference type="ARBA" id="ARBA00022989"/>
    </source>
</evidence>
<comment type="subcellular location">
    <subcellularLocation>
        <location evidence="9">Cell membrane</location>
        <topology evidence="9">Multi-pass membrane protein</topology>
    </subcellularLocation>
</comment>
<comment type="function">
    <text evidence="9 10">This protein specifically catalyzes the removal of signal peptides from prolipoproteins.</text>
</comment>
<comment type="pathway">
    <text evidence="9">Protein modification; lipoprotein biosynthesis (signal peptide cleavage).</text>
</comment>
<dbReference type="EMBL" id="PDSL01000100">
    <property type="protein sequence ID" value="PIE31226.1"/>
    <property type="molecule type" value="Genomic_DNA"/>
</dbReference>
<dbReference type="GO" id="GO:0006508">
    <property type="term" value="P:proteolysis"/>
    <property type="evidence" value="ECO:0007669"/>
    <property type="project" value="UniProtKB-KW"/>
</dbReference>
<dbReference type="PROSITE" id="PS00855">
    <property type="entry name" value="SPASE_II"/>
    <property type="match status" value="1"/>
</dbReference>
<dbReference type="UniPathway" id="UPA00665"/>
<feature type="transmembrane region" description="Helical" evidence="9">
    <location>
        <begin position="57"/>
        <end position="75"/>
    </location>
</feature>
<evidence type="ECO:0000256" key="3">
    <source>
        <dbReference type="ARBA" id="ARBA00022670"/>
    </source>
</evidence>
<dbReference type="PANTHER" id="PTHR33695">
    <property type="entry name" value="LIPOPROTEIN SIGNAL PEPTIDASE"/>
    <property type="match status" value="1"/>
</dbReference>
<evidence type="ECO:0000256" key="1">
    <source>
        <dbReference type="ARBA" id="ARBA00006139"/>
    </source>
</evidence>
<keyword evidence="4 9" id="KW-0812">Transmembrane</keyword>
<dbReference type="Proteomes" id="UP000230914">
    <property type="component" value="Unassembled WGS sequence"/>
</dbReference>
<dbReference type="GO" id="GO:0004190">
    <property type="term" value="F:aspartic-type endopeptidase activity"/>
    <property type="evidence" value="ECO:0007669"/>
    <property type="project" value="UniProtKB-UniRule"/>
</dbReference>
<keyword evidence="3 9" id="KW-0645">Protease</keyword>
<dbReference type="PRINTS" id="PR00781">
    <property type="entry name" value="LIPOSIGPTASE"/>
</dbReference>
<comment type="caution">
    <text evidence="12">The sequence shown here is derived from an EMBL/GenBank/DDBJ whole genome shotgun (WGS) entry which is preliminary data.</text>
</comment>
<organism evidence="12 13">
    <name type="scientific">Ilumatobacter coccineus</name>
    <dbReference type="NCBI Taxonomy" id="467094"/>
    <lineage>
        <taxon>Bacteria</taxon>
        <taxon>Bacillati</taxon>
        <taxon>Actinomycetota</taxon>
        <taxon>Acidimicrobiia</taxon>
        <taxon>Acidimicrobiales</taxon>
        <taxon>Ilumatobacteraceae</taxon>
        <taxon>Ilumatobacter</taxon>
    </lineage>
</organism>
<protein>
    <recommendedName>
        <fullName evidence="9">Lipoprotein signal peptidase</fullName>
        <ecNumber evidence="9">3.4.23.36</ecNumber>
    </recommendedName>
    <alternativeName>
        <fullName evidence="9">Prolipoprotein signal peptidase</fullName>
    </alternativeName>
    <alternativeName>
        <fullName evidence="9">Signal peptidase II</fullName>
        <shortName evidence="9">SPase II</shortName>
    </alternativeName>
</protein>
<dbReference type="NCBIfam" id="TIGR00077">
    <property type="entry name" value="lspA"/>
    <property type="match status" value="1"/>
</dbReference>
<evidence type="ECO:0000256" key="4">
    <source>
        <dbReference type="ARBA" id="ARBA00022692"/>
    </source>
</evidence>
<dbReference type="AlphaFoldDB" id="A0A2G6K6B9"/>
<keyword evidence="2 9" id="KW-1003">Cell membrane</keyword>
<evidence type="ECO:0000256" key="9">
    <source>
        <dbReference type="HAMAP-Rule" id="MF_00161"/>
    </source>
</evidence>
<reference evidence="12 13" key="1">
    <citation type="submission" date="2017-10" db="EMBL/GenBank/DDBJ databases">
        <title>Novel microbial diversity and functional potential in the marine mammal oral microbiome.</title>
        <authorList>
            <person name="Dudek N.K."/>
            <person name="Sun C.L."/>
            <person name="Burstein D."/>
            <person name="Kantor R.S."/>
            <person name="Aliaga Goltsman D.S."/>
            <person name="Bik E.M."/>
            <person name="Thomas B.C."/>
            <person name="Banfield J.F."/>
            <person name="Relman D.A."/>
        </authorList>
    </citation>
    <scope>NUCLEOTIDE SEQUENCE [LARGE SCALE GENOMIC DNA]</scope>
    <source>
        <strain evidence="12">DOLJORAL78_61_10</strain>
    </source>
</reference>
<keyword evidence="5 9" id="KW-0064">Aspartyl protease</keyword>
<evidence type="ECO:0000256" key="5">
    <source>
        <dbReference type="ARBA" id="ARBA00022750"/>
    </source>
</evidence>
<dbReference type="EC" id="3.4.23.36" evidence="9"/>
<accession>A0A2G6K6B9</accession>
<evidence type="ECO:0000256" key="10">
    <source>
        <dbReference type="RuleBase" id="RU000594"/>
    </source>
</evidence>
<evidence type="ECO:0000313" key="12">
    <source>
        <dbReference type="EMBL" id="PIE31226.1"/>
    </source>
</evidence>
<comment type="similarity">
    <text evidence="1 9 11">Belongs to the peptidase A8 family.</text>
</comment>
<dbReference type="InterPro" id="IPR001872">
    <property type="entry name" value="Peptidase_A8"/>
</dbReference>
<dbReference type="GO" id="GO:0005886">
    <property type="term" value="C:plasma membrane"/>
    <property type="evidence" value="ECO:0007669"/>
    <property type="project" value="UniProtKB-SubCell"/>
</dbReference>
<keyword evidence="8 9" id="KW-0472">Membrane</keyword>
<dbReference type="PANTHER" id="PTHR33695:SF1">
    <property type="entry name" value="LIPOPROTEIN SIGNAL PEPTIDASE"/>
    <property type="match status" value="1"/>
</dbReference>
<gene>
    <name evidence="9 12" type="primary">lspA</name>
    <name evidence="12" type="ORF">CSA55_06140</name>
</gene>
<feature type="transmembrane region" description="Helical" evidence="9">
    <location>
        <begin position="82"/>
        <end position="100"/>
    </location>
</feature>
<dbReference type="Pfam" id="PF01252">
    <property type="entry name" value="Peptidase_A8"/>
    <property type="match status" value="1"/>
</dbReference>
<dbReference type="HAMAP" id="MF_00161">
    <property type="entry name" value="LspA"/>
    <property type="match status" value="1"/>
</dbReference>
<feature type="active site" evidence="9">
    <location>
        <position position="116"/>
    </location>
</feature>
<comment type="catalytic activity">
    <reaction evidence="9 10">
        <text>Release of signal peptides from bacterial membrane prolipoproteins. Hydrolyzes -Xaa-Yaa-Zaa-|-(S,diacylglyceryl)Cys-, in which Xaa is hydrophobic (preferably Leu), and Yaa (Ala or Ser) and Zaa (Gly or Ala) have small, neutral side chains.</text>
        <dbReference type="EC" id="3.4.23.36"/>
    </reaction>
</comment>
<evidence type="ECO:0000256" key="8">
    <source>
        <dbReference type="ARBA" id="ARBA00023136"/>
    </source>
</evidence>
<keyword evidence="7 9" id="KW-1133">Transmembrane helix</keyword>